<dbReference type="InterPro" id="IPR036691">
    <property type="entry name" value="Endo/exonu/phosph_ase_sf"/>
</dbReference>
<keyword evidence="1" id="KW-0472">Membrane</keyword>
<dbReference type="Gene3D" id="3.60.10.10">
    <property type="entry name" value="Endonuclease/exonuclease/phosphatase"/>
    <property type="match status" value="1"/>
</dbReference>
<dbReference type="InterPro" id="IPR005135">
    <property type="entry name" value="Endo/exonuclease/phosphatase"/>
</dbReference>
<evidence type="ECO:0000313" key="3">
    <source>
        <dbReference type="EMBL" id="KAK9681949.1"/>
    </source>
</evidence>
<dbReference type="Proteomes" id="UP001443914">
    <property type="component" value="Unassembled WGS sequence"/>
</dbReference>
<proteinExistence type="predicted"/>
<reference evidence="3" key="1">
    <citation type="submission" date="2024-03" db="EMBL/GenBank/DDBJ databases">
        <title>WGS assembly of Saponaria officinalis var. Norfolk2.</title>
        <authorList>
            <person name="Jenkins J."/>
            <person name="Shu S."/>
            <person name="Grimwood J."/>
            <person name="Barry K."/>
            <person name="Goodstein D."/>
            <person name="Schmutz J."/>
            <person name="Leebens-Mack J."/>
            <person name="Osbourn A."/>
        </authorList>
    </citation>
    <scope>NUCLEOTIDE SEQUENCE [LARGE SCALE GENOMIC DNA]</scope>
    <source>
        <strain evidence="3">JIC</strain>
    </source>
</reference>
<name>A0AAW1I0K3_SAPOF</name>
<dbReference type="EMBL" id="JBDFQZ010000010">
    <property type="protein sequence ID" value="KAK9681949.1"/>
    <property type="molecule type" value="Genomic_DNA"/>
</dbReference>
<evidence type="ECO:0000259" key="2">
    <source>
        <dbReference type="Pfam" id="PF03372"/>
    </source>
</evidence>
<dbReference type="PANTHER" id="PTHR33710">
    <property type="entry name" value="BNAC02G09200D PROTEIN"/>
    <property type="match status" value="1"/>
</dbReference>
<accession>A0AAW1I0K3</accession>
<gene>
    <name evidence="3" type="ORF">RND81_10G039200</name>
</gene>
<feature type="transmembrane region" description="Helical" evidence="1">
    <location>
        <begin position="83"/>
        <end position="104"/>
    </location>
</feature>
<organism evidence="3 4">
    <name type="scientific">Saponaria officinalis</name>
    <name type="common">Common soapwort</name>
    <name type="synonym">Lychnis saponaria</name>
    <dbReference type="NCBI Taxonomy" id="3572"/>
    <lineage>
        <taxon>Eukaryota</taxon>
        <taxon>Viridiplantae</taxon>
        <taxon>Streptophyta</taxon>
        <taxon>Embryophyta</taxon>
        <taxon>Tracheophyta</taxon>
        <taxon>Spermatophyta</taxon>
        <taxon>Magnoliopsida</taxon>
        <taxon>eudicotyledons</taxon>
        <taxon>Gunneridae</taxon>
        <taxon>Pentapetalae</taxon>
        <taxon>Caryophyllales</taxon>
        <taxon>Caryophyllaceae</taxon>
        <taxon>Caryophylleae</taxon>
        <taxon>Saponaria</taxon>
    </lineage>
</organism>
<evidence type="ECO:0000256" key="1">
    <source>
        <dbReference type="SAM" id="Phobius"/>
    </source>
</evidence>
<dbReference type="SUPFAM" id="SSF56219">
    <property type="entry name" value="DNase I-like"/>
    <property type="match status" value="1"/>
</dbReference>
<dbReference type="PANTHER" id="PTHR33710:SF64">
    <property type="entry name" value="ENDONUCLEASE_EXONUCLEASE_PHOSPHATASE DOMAIN-CONTAINING PROTEIN"/>
    <property type="match status" value="1"/>
</dbReference>
<evidence type="ECO:0000313" key="4">
    <source>
        <dbReference type="Proteomes" id="UP001443914"/>
    </source>
</evidence>
<feature type="transmembrane region" description="Helical" evidence="1">
    <location>
        <begin position="124"/>
        <end position="144"/>
    </location>
</feature>
<keyword evidence="4" id="KW-1185">Reference proteome</keyword>
<dbReference type="GO" id="GO:0003824">
    <property type="term" value="F:catalytic activity"/>
    <property type="evidence" value="ECO:0007669"/>
    <property type="project" value="InterPro"/>
</dbReference>
<feature type="domain" description="Endonuclease/exonuclease/phosphatase" evidence="2">
    <location>
        <begin position="5"/>
        <end position="169"/>
    </location>
</feature>
<sequence length="273" mass="31438">MKLAFWNIRGVNRPSKQQELRHFLLKHKVNMMGLVETRVKTQNAGIIGAKLFGHNWGLVNNYQYNPNGRIWLAWNKASINFEVLYLSAQLVTGVVNTGFCTFWFTVVYGFNTRMGRQELWAELASLSAACSMPWLLMGDFIIVLHDGEKKSTAMSDHGSMRDFGDCSKTFSSWTCPTRGMHYTWSNKQFKEARTWCKLDRVMGNCVWFHASWDVQVEFLEPGVSDHSPGLVSFTTPSGNKGNSFKYLNGWSQHESFQQTIRDCWQKKFRGTKM</sequence>
<comment type="caution">
    <text evidence="3">The sequence shown here is derived from an EMBL/GenBank/DDBJ whole genome shotgun (WGS) entry which is preliminary data.</text>
</comment>
<dbReference type="Pfam" id="PF03372">
    <property type="entry name" value="Exo_endo_phos"/>
    <property type="match status" value="1"/>
</dbReference>
<keyword evidence="1" id="KW-1133">Transmembrane helix</keyword>
<protein>
    <recommendedName>
        <fullName evidence="2">Endonuclease/exonuclease/phosphatase domain-containing protein</fullName>
    </recommendedName>
</protein>
<dbReference type="AlphaFoldDB" id="A0AAW1I0K3"/>
<keyword evidence="1" id="KW-0812">Transmembrane</keyword>